<dbReference type="Gene3D" id="3.40.50.12780">
    <property type="entry name" value="N-terminal domain of ligase-like"/>
    <property type="match status" value="1"/>
</dbReference>
<reference evidence="2" key="1">
    <citation type="journal article" date="2019" name="Int. J. Syst. Evol. Microbiol.">
        <title>The Global Catalogue of Microorganisms (GCM) 10K type strain sequencing project: providing services to taxonomists for standard genome sequencing and annotation.</title>
        <authorList>
            <consortium name="The Broad Institute Genomics Platform"/>
            <consortium name="The Broad Institute Genome Sequencing Center for Infectious Disease"/>
            <person name="Wu L."/>
            <person name="Ma J."/>
        </authorList>
    </citation>
    <scope>NUCLEOTIDE SEQUENCE [LARGE SCALE GENOMIC DNA]</scope>
    <source>
        <strain evidence="2">KCTC 42986</strain>
    </source>
</reference>
<keyword evidence="2" id="KW-1185">Reference proteome</keyword>
<comment type="caution">
    <text evidence="1">The sequence shown here is derived from an EMBL/GenBank/DDBJ whole genome shotgun (WGS) entry which is preliminary data.</text>
</comment>
<dbReference type="PANTHER" id="PTHR36932">
    <property type="entry name" value="CAPSULAR POLYSACCHARIDE BIOSYNTHESIS PROTEIN"/>
    <property type="match status" value="1"/>
</dbReference>
<sequence length="479" mass="54221">MSVEDLLYPLLASYIKSPQWVKDSVGRAYSWVPVSMRRGRNYSRFVSEASLRNEGEIRQLSSRKLSATLQWTLESVPAYHQYRHLLNRADTPIDVLRDLPLLSKEEIKRDPISFLSTASPSHLRLKTFTGGSIATPMAFYLHKGITRTKEYGYIANFHLRTGLTENDVVLALRGRPVPTSKHPGGQLWMYEPIKKELIFSSDHLEHAYMPEYVKAIRAWKPTYIQAYPSTIYPLARWLRDNPAPDVSQRIKGIMLFSENILDHHLALLKETFTCPILQHYGQSERVVMAASMPDDDRYFFWPQYGHFELVDAAGDPITQPGMLGEIVGTSFDSQVMPFVRYRTGDMAILGDKPHPLLPGYPVVERVEGRRQEFIVCHDHRLMSLSSMSVGLANSGALADIYDMQYEQEKPGHFLVKVVTAKKLSAEASAQISQIVKNNTQGGCSAEVVDVSEIPRTARGKHPVLVQKLEISQFLSLSKC</sequence>
<dbReference type="SUPFAM" id="SSF56801">
    <property type="entry name" value="Acetyl-CoA synthetase-like"/>
    <property type="match status" value="1"/>
</dbReference>
<organism evidence="1 2">
    <name type="scientific">Undibacterium arcticum</name>
    <dbReference type="NCBI Taxonomy" id="1762892"/>
    <lineage>
        <taxon>Bacteria</taxon>
        <taxon>Pseudomonadati</taxon>
        <taxon>Pseudomonadota</taxon>
        <taxon>Betaproteobacteria</taxon>
        <taxon>Burkholderiales</taxon>
        <taxon>Oxalobacteraceae</taxon>
        <taxon>Undibacterium</taxon>
    </lineage>
</organism>
<accession>A0ABV7F5Z4</accession>
<gene>
    <name evidence="1" type="ORF">ACFOFO_14775</name>
</gene>
<protein>
    <recommendedName>
        <fullName evidence="3">Capsule biosynthesis protein CapK</fullName>
    </recommendedName>
</protein>
<evidence type="ECO:0000313" key="2">
    <source>
        <dbReference type="Proteomes" id="UP001595530"/>
    </source>
</evidence>
<name>A0ABV7F5Z4_9BURK</name>
<proteinExistence type="predicted"/>
<dbReference type="EMBL" id="JBHRTP010000045">
    <property type="protein sequence ID" value="MFC3109212.1"/>
    <property type="molecule type" value="Genomic_DNA"/>
</dbReference>
<evidence type="ECO:0000313" key="1">
    <source>
        <dbReference type="EMBL" id="MFC3109212.1"/>
    </source>
</evidence>
<evidence type="ECO:0008006" key="3">
    <source>
        <dbReference type="Google" id="ProtNLM"/>
    </source>
</evidence>
<dbReference type="Proteomes" id="UP001595530">
    <property type="component" value="Unassembled WGS sequence"/>
</dbReference>
<dbReference type="PANTHER" id="PTHR36932:SF1">
    <property type="entry name" value="CAPSULAR POLYSACCHARIDE BIOSYNTHESIS PROTEIN"/>
    <property type="match status" value="1"/>
</dbReference>
<dbReference type="InterPro" id="IPR042099">
    <property type="entry name" value="ANL_N_sf"/>
</dbReference>
<dbReference type="RefSeq" id="WP_390331890.1">
    <property type="nucleotide sequence ID" value="NZ_JBHRTP010000045.1"/>
</dbReference>
<dbReference type="InterPro" id="IPR053158">
    <property type="entry name" value="CapK_Type1_Caps_Biosynth"/>
</dbReference>